<dbReference type="CDD" id="cd07821">
    <property type="entry name" value="PYR_PYL_RCAR_like"/>
    <property type="match status" value="1"/>
</dbReference>
<protein>
    <recommendedName>
        <fullName evidence="3">SRPBCC family protein</fullName>
    </recommendedName>
</protein>
<accession>A0ABN0SD09</accession>
<sequence length="119" mass="13138">MRDFAAIERAGLAERVEMVGEGVGSCRHLHMAGGKVLVERLEARDESTMALTYAMTEPGPMPLDHYVATLQVRGDEHTCQVVFTADYEPRGITEEKANRMLSNVYRALVNTARTDLGLA</sequence>
<dbReference type="Pfam" id="PF10604">
    <property type="entry name" value="Polyketide_cyc2"/>
    <property type="match status" value="1"/>
</dbReference>
<name>A0ABN0SD09_9GAMM</name>
<dbReference type="Gene3D" id="3.30.530.20">
    <property type="match status" value="1"/>
</dbReference>
<dbReference type="InterPro" id="IPR023393">
    <property type="entry name" value="START-like_dom_sf"/>
</dbReference>
<reference evidence="2" key="1">
    <citation type="journal article" date="2014" name="Genome Announc.">
        <title>Draft Genome Sequence of the algae degrading bacterium Pseudomonas mendocina AD6.</title>
        <authorList>
            <person name="Barney B.M."/>
            <person name="Lenneman E.M."/>
        </authorList>
    </citation>
    <scope>NUCLEOTIDE SEQUENCE [LARGE SCALE GENOMIC DNA]</scope>
    <source>
        <strain evidence="2">AD6</strain>
    </source>
</reference>
<dbReference type="Proteomes" id="UP000023842">
    <property type="component" value="Unassembled WGS sequence"/>
</dbReference>
<dbReference type="InterPro" id="IPR019587">
    <property type="entry name" value="Polyketide_cyclase/dehydratase"/>
</dbReference>
<comment type="caution">
    <text evidence="1">The sequence shown here is derived from an EMBL/GenBank/DDBJ whole genome shotgun (WGS) entry which is preliminary data.</text>
</comment>
<proteinExistence type="predicted"/>
<evidence type="ECO:0000313" key="1">
    <source>
        <dbReference type="EMBL" id="EZH81167.1"/>
    </source>
</evidence>
<dbReference type="EMBL" id="JFJN01000032">
    <property type="protein sequence ID" value="EZH81167.1"/>
    <property type="molecule type" value="Genomic_DNA"/>
</dbReference>
<organism evidence="1 2">
    <name type="scientific">Ectopseudomonas composti</name>
    <dbReference type="NCBI Taxonomy" id="658457"/>
    <lineage>
        <taxon>Bacteria</taxon>
        <taxon>Pseudomonadati</taxon>
        <taxon>Pseudomonadota</taxon>
        <taxon>Gammaproteobacteria</taxon>
        <taxon>Pseudomonadales</taxon>
        <taxon>Pseudomonadaceae</taxon>
        <taxon>Ectopseudomonas</taxon>
    </lineage>
</organism>
<evidence type="ECO:0008006" key="3">
    <source>
        <dbReference type="Google" id="ProtNLM"/>
    </source>
</evidence>
<gene>
    <name evidence="1" type="ORF">AU05_11600</name>
</gene>
<evidence type="ECO:0000313" key="2">
    <source>
        <dbReference type="Proteomes" id="UP000023842"/>
    </source>
</evidence>
<dbReference type="SUPFAM" id="SSF55961">
    <property type="entry name" value="Bet v1-like"/>
    <property type="match status" value="1"/>
</dbReference>
<keyword evidence="2" id="KW-1185">Reference proteome</keyword>